<dbReference type="EMBL" id="JBELOE010000255">
    <property type="protein sequence ID" value="MER2493226.1"/>
    <property type="molecule type" value="Genomic_DNA"/>
</dbReference>
<dbReference type="InterPro" id="IPR028098">
    <property type="entry name" value="Glyco_trans_4-like_N"/>
</dbReference>
<protein>
    <submittedName>
        <fullName evidence="4">Glycosyltransferase family 1 protein</fullName>
    </submittedName>
</protein>
<dbReference type="Pfam" id="PF00534">
    <property type="entry name" value="Glycos_transf_1"/>
    <property type="match status" value="1"/>
</dbReference>
<evidence type="ECO:0000256" key="1">
    <source>
        <dbReference type="ARBA" id="ARBA00022679"/>
    </source>
</evidence>
<feature type="domain" description="Glycosyl transferase family 1" evidence="2">
    <location>
        <begin position="178"/>
        <end position="324"/>
    </location>
</feature>
<evidence type="ECO:0000259" key="2">
    <source>
        <dbReference type="Pfam" id="PF00534"/>
    </source>
</evidence>
<dbReference type="InterPro" id="IPR001296">
    <property type="entry name" value="Glyco_trans_1"/>
</dbReference>
<accession>A0ABV1RKF4</accession>
<dbReference type="PANTHER" id="PTHR46401:SF2">
    <property type="entry name" value="GLYCOSYLTRANSFERASE WBBK-RELATED"/>
    <property type="match status" value="1"/>
</dbReference>
<comment type="caution">
    <text evidence="4">The sequence shown here is derived from an EMBL/GenBank/DDBJ whole genome shotgun (WGS) entry which is preliminary data.</text>
</comment>
<dbReference type="Pfam" id="PF13439">
    <property type="entry name" value="Glyco_transf_4"/>
    <property type="match status" value="1"/>
</dbReference>
<name>A0ABV1RKF4_9ALTE</name>
<dbReference type="Proteomes" id="UP001467690">
    <property type="component" value="Unassembled WGS sequence"/>
</dbReference>
<sequence length="350" mass="39869">MTNNVFVDGIITALQSSGGVSVCFEKLLYALKHSGLDCTYLNYGNNLHINMDKYSNTEKFDIIQRKKFPPLPLERYCKVSATGSGVFHSSYYRLPRNRNRRVVTTVHDFVYEHYISGIASKLHSYQKKNAILNSDVIICVSDNTRRDLLQFIPEAHGKDIRVVYNGVSGAYYPLVGYKKDKQTILFVGSRVSYKQFQTLVDILHYIPGFTLTIVGGGKLTKSEKNLLESKMTDRFIKHDFVNDAKLNELYNNAFCLVYPSTYEGFGIPVLEAMKAGCPVIAMNKSSIPEISGDAALLLDDLNRESLIKALQDLRRDDFRAKLINFGHENVKRFSWKRNTEQILSIYKELL</sequence>
<dbReference type="CDD" id="cd03809">
    <property type="entry name" value="GT4_MtfB-like"/>
    <property type="match status" value="1"/>
</dbReference>
<dbReference type="SUPFAM" id="SSF53756">
    <property type="entry name" value="UDP-Glycosyltransferase/glycogen phosphorylase"/>
    <property type="match status" value="1"/>
</dbReference>
<gene>
    <name evidence="4" type="ORF">ABS311_15190</name>
</gene>
<keyword evidence="1" id="KW-0808">Transferase</keyword>
<evidence type="ECO:0000313" key="5">
    <source>
        <dbReference type="Proteomes" id="UP001467690"/>
    </source>
</evidence>
<reference evidence="4 5" key="1">
    <citation type="submission" date="2024-06" db="EMBL/GenBank/DDBJ databases">
        <authorList>
            <person name="Chen R.Y."/>
        </authorList>
    </citation>
    <scope>NUCLEOTIDE SEQUENCE [LARGE SCALE GENOMIC DNA]</scope>
    <source>
        <strain evidence="4 5">D2</strain>
    </source>
</reference>
<dbReference type="RefSeq" id="WP_350402511.1">
    <property type="nucleotide sequence ID" value="NZ_JBELOE010000255.1"/>
</dbReference>
<dbReference type="Gene3D" id="3.40.50.2000">
    <property type="entry name" value="Glycogen Phosphorylase B"/>
    <property type="match status" value="2"/>
</dbReference>
<evidence type="ECO:0000313" key="4">
    <source>
        <dbReference type="EMBL" id="MER2493226.1"/>
    </source>
</evidence>
<proteinExistence type="predicted"/>
<keyword evidence="5" id="KW-1185">Reference proteome</keyword>
<dbReference type="PANTHER" id="PTHR46401">
    <property type="entry name" value="GLYCOSYLTRANSFERASE WBBK-RELATED"/>
    <property type="match status" value="1"/>
</dbReference>
<feature type="domain" description="Glycosyltransferase subfamily 4-like N-terminal" evidence="3">
    <location>
        <begin position="87"/>
        <end position="167"/>
    </location>
</feature>
<evidence type="ECO:0000259" key="3">
    <source>
        <dbReference type="Pfam" id="PF13439"/>
    </source>
</evidence>
<organism evidence="4 5">
    <name type="scientific">Catenovulum sediminis</name>
    <dbReference type="NCBI Taxonomy" id="1740262"/>
    <lineage>
        <taxon>Bacteria</taxon>
        <taxon>Pseudomonadati</taxon>
        <taxon>Pseudomonadota</taxon>
        <taxon>Gammaproteobacteria</taxon>
        <taxon>Alteromonadales</taxon>
        <taxon>Alteromonadaceae</taxon>
        <taxon>Catenovulum</taxon>
    </lineage>
</organism>